<proteinExistence type="predicted"/>
<dbReference type="EMBL" id="JAQIZT010000017">
    <property type="protein sequence ID" value="KAJ6960087.1"/>
    <property type="molecule type" value="Genomic_DNA"/>
</dbReference>
<dbReference type="AlphaFoldDB" id="A0AAD6PUJ1"/>
<organism evidence="1 2">
    <name type="scientific">Populus alba x Populus x berolinensis</name>
    <dbReference type="NCBI Taxonomy" id="444605"/>
    <lineage>
        <taxon>Eukaryota</taxon>
        <taxon>Viridiplantae</taxon>
        <taxon>Streptophyta</taxon>
        <taxon>Embryophyta</taxon>
        <taxon>Tracheophyta</taxon>
        <taxon>Spermatophyta</taxon>
        <taxon>Magnoliopsida</taxon>
        <taxon>eudicotyledons</taxon>
        <taxon>Gunneridae</taxon>
        <taxon>Pentapetalae</taxon>
        <taxon>rosids</taxon>
        <taxon>fabids</taxon>
        <taxon>Malpighiales</taxon>
        <taxon>Salicaceae</taxon>
        <taxon>Saliceae</taxon>
        <taxon>Populus</taxon>
    </lineage>
</organism>
<keyword evidence="2" id="KW-1185">Reference proteome</keyword>
<reference evidence="1" key="1">
    <citation type="journal article" date="2023" name="Mol. Ecol. Resour.">
        <title>Chromosome-level genome assembly of a triploid poplar Populus alba 'Berolinensis'.</title>
        <authorList>
            <person name="Chen S."/>
            <person name="Yu Y."/>
            <person name="Wang X."/>
            <person name="Wang S."/>
            <person name="Zhang T."/>
            <person name="Zhou Y."/>
            <person name="He R."/>
            <person name="Meng N."/>
            <person name="Wang Y."/>
            <person name="Liu W."/>
            <person name="Liu Z."/>
            <person name="Liu J."/>
            <person name="Guo Q."/>
            <person name="Huang H."/>
            <person name="Sederoff R.R."/>
            <person name="Wang G."/>
            <person name="Qu G."/>
            <person name="Chen S."/>
        </authorList>
    </citation>
    <scope>NUCLEOTIDE SEQUENCE</scope>
    <source>
        <strain evidence="1">SC-2020</strain>
    </source>
</reference>
<accession>A0AAD6PUJ1</accession>
<name>A0AAD6PUJ1_9ROSI</name>
<gene>
    <name evidence="1" type="ORF">NC653_038203</name>
</gene>
<protein>
    <submittedName>
        <fullName evidence="1">Uncharacterized protein</fullName>
    </submittedName>
</protein>
<sequence length="35" mass="3782">MEGQPMYMPPGKSVISYPPSNVTKSSDLVPVQCTI</sequence>
<comment type="caution">
    <text evidence="1">The sequence shown here is derived from an EMBL/GenBank/DDBJ whole genome shotgun (WGS) entry which is preliminary data.</text>
</comment>
<evidence type="ECO:0000313" key="2">
    <source>
        <dbReference type="Proteomes" id="UP001164929"/>
    </source>
</evidence>
<dbReference type="Proteomes" id="UP001164929">
    <property type="component" value="Chromosome 17"/>
</dbReference>
<evidence type="ECO:0000313" key="1">
    <source>
        <dbReference type="EMBL" id="KAJ6960087.1"/>
    </source>
</evidence>